<accession>A0ABS1XKL8</accession>
<gene>
    <name evidence="2" type="ORF">JHZ66_25020</name>
</gene>
<organism evidence="2 3">
    <name type="scientific">Pseudomonas cannabina pv. alisalensis</name>
    <dbReference type="NCBI Taxonomy" id="757414"/>
    <lineage>
        <taxon>Bacteria</taxon>
        <taxon>Pseudomonadati</taxon>
        <taxon>Pseudomonadota</taxon>
        <taxon>Gammaproteobacteria</taxon>
        <taxon>Pseudomonadales</taxon>
        <taxon>Pseudomonadaceae</taxon>
        <taxon>Pseudomonas</taxon>
    </lineage>
</organism>
<keyword evidence="1" id="KW-0472">Membrane</keyword>
<evidence type="ECO:0000256" key="1">
    <source>
        <dbReference type="SAM" id="Phobius"/>
    </source>
</evidence>
<feature type="transmembrane region" description="Helical" evidence="1">
    <location>
        <begin position="15"/>
        <end position="37"/>
    </location>
</feature>
<dbReference type="Proteomes" id="UP000644195">
    <property type="component" value="Unassembled WGS sequence"/>
</dbReference>
<keyword evidence="1" id="KW-1133">Transmembrane helix</keyword>
<evidence type="ECO:0000313" key="3">
    <source>
        <dbReference type="Proteomes" id="UP000644195"/>
    </source>
</evidence>
<proteinExistence type="predicted"/>
<comment type="caution">
    <text evidence="2">The sequence shown here is derived from an EMBL/GenBank/DDBJ whole genome shotgun (WGS) entry which is preliminary data.</text>
</comment>
<protein>
    <submittedName>
        <fullName evidence="2">Uncharacterized protein</fullName>
    </submittedName>
</protein>
<dbReference type="RefSeq" id="WP_057414566.1">
    <property type="nucleotide sequence ID" value="NZ_JAEVFO010000072.1"/>
</dbReference>
<reference evidence="2 3" key="1">
    <citation type="submission" date="2020-12" db="EMBL/GenBank/DDBJ databases">
        <title>Genome of Pca MAFF 106156.</title>
        <authorList>
            <person name="Fujikawa T."/>
            <person name="Inoue Y."/>
        </authorList>
    </citation>
    <scope>NUCLEOTIDE SEQUENCE [LARGE SCALE GENOMIC DNA]</scope>
    <source>
        <strain evidence="2 3">MAFF 106156</strain>
    </source>
</reference>
<dbReference type="EMBL" id="JAEVFO010000072">
    <property type="protein sequence ID" value="MBM0142029.1"/>
    <property type="molecule type" value="Genomic_DNA"/>
</dbReference>
<keyword evidence="3" id="KW-1185">Reference proteome</keyword>
<name>A0ABS1XKL8_PSEC1</name>
<keyword evidence="1" id="KW-0812">Transmembrane</keyword>
<evidence type="ECO:0000313" key="2">
    <source>
        <dbReference type="EMBL" id="MBM0142029.1"/>
    </source>
</evidence>
<sequence length="72" mass="7679">MSFEIDMKTALGVKIAIGASLVFSVFAAVAFSTAVILKGATPSVQAFMYQSSMLLTSREIPEAERSVHLGRV</sequence>